<gene>
    <name evidence="2" type="ORF">SAMN04489711_11448</name>
</gene>
<dbReference type="RefSeq" id="WP_092940755.1">
    <property type="nucleotide sequence ID" value="NZ_FONX01000014.1"/>
</dbReference>
<name>A0A1I2GAL5_9BURK</name>
<protein>
    <recommendedName>
        <fullName evidence="4">Bacteriophage Rz lysis protein</fullName>
    </recommendedName>
</protein>
<accession>A0A1I2GAL5</accession>
<evidence type="ECO:0000256" key="1">
    <source>
        <dbReference type="SAM" id="MobiDB-lite"/>
    </source>
</evidence>
<proteinExistence type="predicted"/>
<keyword evidence="3" id="KW-1185">Reference proteome</keyword>
<dbReference type="STRING" id="1177982.SAMN04489711_11448"/>
<reference evidence="3" key="1">
    <citation type="submission" date="2016-10" db="EMBL/GenBank/DDBJ databases">
        <authorList>
            <person name="Varghese N."/>
            <person name="Submissions S."/>
        </authorList>
    </citation>
    <scope>NUCLEOTIDE SEQUENCE [LARGE SCALE GENOMIC DNA]</scope>
    <source>
        <strain evidence="3">DSM 27981</strain>
    </source>
</reference>
<evidence type="ECO:0000313" key="2">
    <source>
        <dbReference type="EMBL" id="SFF14625.1"/>
    </source>
</evidence>
<feature type="region of interest" description="Disordered" evidence="1">
    <location>
        <begin position="86"/>
        <end position="121"/>
    </location>
</feature>
<dbReference type="OrthoDB" id="8795595at2"/>
<dbReference type="EMBL" id="FONX01000014">
    <property type="protein sequence ID" value="SFF14625.1"/>
    <property type="molecule type" value="Genomic_DNA"/>
</dbReference>
<organism evidence="2 3">
    <name type="scientific">Paracidovorax wautersii</name>
    <dbReference type="NCBI Taxonomy" id="1177982"/>
    <lineage>
        <taxon>Bacteria</taxon>
        <taxon>Pseudomonadati</taxon>
        <taxon>Pseudomonadota</taxon>
        <taxon>Betaproteobacteria</taxon>
        <taxon>Burkholderiales</taxon>
        <taxon>Comamonadaceae</taxon>
        <taxon>Paracidovorax</taxon>
    </lineage>
</organism>
<sequence length="121" mass="12481">MSALQALLLASLIANAALVWGYLGERDEAIAARGDVSAKSQELAGVRGAAQACSTEVGRLSDLADKRLLEASAARREAAARAAGHARRADQILAAPPPVPGDPCASAQVRVDGWLKGRTQP</sequence>
<evidence type="ECO:0000313" key="3">
    <source>
        <dbReference type="Proteomes" id="UP000199119"/>
    </source>
</evidence>
<dbReference type="Proteomes" id="UP000199119">
    <property type="component" value="Unassembled WGS sequence"/>
</dbReference>
<dbReference type="AlphaFoldDB" id="A0A1I2GAL5"/>
<evidence type="ECO:0008006" key="4">
    <source>
        <dbReference type="Google" id="ProtNLM"/>
    </source>
</evidence>